<dbReference type="SMART" id="SM00174">
    <property type="entry name" value="RHO"/>
    <property type="match status" value="2"/>
</dbReference>
<dbReference type="InterPro" id="IPR001806">
    <property type="entry name" value="Small_GTPase"/>
</dbReference>
<keyword evidence="2" id="KW-0547">Nucleotide-binding</keyword>
<dbReference type="NCBIfam" id="TIGR00231">
    <property type="entry name" value="small_GTP"/>
    <property type="match status" value="2"/>
</dbReference>
<name>A0A8B8D3Y5_CRAVI</name>
<dbReference type="PANTHER" id="PTHR47978">
    <property type="match status" value="1"/>
</dbReference>
<proteinExistence type="inferred from homology"/>
<comment type="similarity">
    <text evidence="1">Belongs to the small GTPase superfamily. Rab family.</text>
</comment>
<dbReference type="SUPFAM" id="SSF52540">
    <property type="entry name" value="P-loop containing nucleoside triphosphate hydrolases"/>
    <property type="match status" value="2"/>
</dbReference>
<gene>
    <name evidence="4" type="primary">LOC111124284</name>
</gene>
<dbReference type="Proteomes" id="UP000694844">
    <property type="component" value="Chromosome 3"/>
</dbReference>
<organism evidence="3 4">
    <name type="scientific">Crassostrea virginica</name>
    <name type="common">Eastern oyster</name>
    <dbReference type="NCBI Taxonomy" id="6565"/>
    <lineage>
        <taxon>Eukaryota</taxon>
        <taxon>Metazoa</taxon>
        <taxon>Spiralia</taxon>
        <taxon>Lophotrochozoa</taxon>
        <taxon>Mollusca</taxon>
        <taxon>Bivalvia</taxon>
        <taxon>Autobranchia</taxon>
        <taxon>Pteriomorphia</taxon>
        <taxon>Ostreida</taxon>
        <taxon>Ostreoidea</taxon>
        <taxon>Ostreidae</taxon>
        <taxon>Crassostrea</taxon>
    </lineage>
</organism>
<dbReference type="CDD" id="cd00154">
    <property type="entry name" value="Rab"/>
    <property type="match status" value="2"/>
</dbReference>
<evidence type="ECO:0000256" key="1">
    <source>
        <dbReference type="ARBA" id="ARBA00006270"/>
    </source>
</evidence>
<reference evidence="4" key="1">
    <citation type="submission" date="2025-08" db="UniProtKB">
        <authorList>
            <consortium name="RefSeq"/>
        </authorList>
    </citation>
    <scope>IDENTIFICATION</scope>
    <source>
        <tissue evidence="4">Whole sample</tissue>
    </source>
</reference>
<accession>A0A8B8D3Y5</accession>
<keyword evidence="3" id="KW-1185">Reference proteome</keyword>
<dbReference type="SMART" id="SM00176">
    <property type="entry name" value="RAN"/>
    <property type="match status" value="2"/>
</dbReference>
<dbReference type="PROSITE" id="PS51421">
    <property type="entry name" value="RAS"/>
    <property type="match status" value="2"/>
</dbReference>
<dbReference type="GO" id="GO:0003924">
    <property type="term" value="F:GTPase activity"/>
    <property type="evidence" value="ECO:0007669"/>
    <property type="project" value="InterPro"/>
</dbReference>
<dbReference type="FunFam" id="3.40.50.300:FF:000808">
    <property type="entry name" value="Small GTP-binding protein, putative"/>
    <property type="match status" value="2"/>
</dbReference>
<dbReference type="KEGG" id="cvn:111124284"/>
<dbReference type="OrthoDB" id="63533at2759"/>
<dbReference type="PROSITE" id="PS51419">
    <property type="entry name" value="RAB"/>
    <property type="match status" value="2"/>
</dbReference>
<dbReference type="GeneID" id="111124284"/>
<evidence type="ECO:0000313" key="3">
    <source>
        <dbReference type="Proteomes" id="UP000694844"/>
    </source>
</evidence>
<evidence type="ECO:0000256" key="2">
    <source>
        <dbReference type="ARBA" id="ARBA00022741"/>
    </source>
</evidence>
<dbReference type="RefSeq" id="XP_022322847.1">
    <property type="nucleotide sequence ID" value="XM_022467139.1"/>
</dbReference>
<dbReference type="SMART" id="SM00173">
    <property type="entry name" value="RAS"/>
    <property type="match status" value="2"/>
</dbReference>
<evidence type="ECO:0000313" key="4">
    <source>
        <dbReference type="RefSeq" id="XP_022322847.1"/>
    </source>
</evidence>
<dbReference type="InterPro" id="IPR005225">
    <property type="entry name" value="Small_GTP-bd"/>
</dbReference>
<dbReference type="SMART" id="SM00175">
    <property type="entry name" value="RAB"/>
    <property type="match status" value="2"/>
</dbReference>
<sequence>MNRNEHTESDDPVKVKVVVIGDMCVGKTAIAHRFTKNDFEDKMSHTVGASYYIRSMEIEGRTILFQIWDTAGQERFRSLVPMYLRDADIALLVYDITSRETFQSLELWRTELLASAPSHVTTAVVGNKSDLSSKRLIEATVARAYASKHRMLYTETSAKLGTNVEELFYDLGLRMANPELGGCIENSIKVPEKYKKTIVKVQIPPSADPLPQKSSSCCVCRTFSPLLPPLSSAPFHCCLWDAAMSSPAAQYDDNLPVKVVIIGDSAVGKTAITRRFVDDTFSETTAMSVGAGYFVKHLEIEDKKVFFQIWDTAGQESFRSLVPMFLRNSKIALLVYDITKRESFDHLDGWRTDLISMEPDVLVAVIGNKSDLKDKRVVEVREGQGYANKLGMKFTETSAKRGTNVEEIFFELGSQLLQRKLEEKQKETVKVRPGGGKNMNVRNCCL</sequence>
<dbReference type="PROSITE" id="PS51420">
    <property type="entry name" value="RHO"/>
    <property type="match status" value="1"/>
</dbReference>
<dbReference type="GO" id="GO:0005525">
    <property type="term" value="F:GTP binding"/>
    <property type="evidence" value="ECO:0007669"/>
    <property type="project" value="InterPro"/>
</dbReference>
<dbReference type="PRINTS" id="PR00449">
    <property type="entry name" value="RASTRNSFRMNG"/>
</dbReference>
<protein>
    <submittedName>
        <fullName evidence="4">Ras-related protein Rab-33-like</fullName>
    </submittedName>
</protein>
<dbReference type="AlphaFoldDB" id="A0A8B8D3Y5"/>
<dbReference type="Pfam" id="PF00071">
    <property type="entry name" value="Ras"/>
    <property type="match status" value="2"/>
</dbReference>
<dbReference type="InterPro" id="IPR027417">
    <property type="entry name" value="P-loop_NTPase"/>
</dbReference>
<dbReference type="Gene3D" id="3.40.50.300">
    <property type="entry name" value="P-loop containing nucleotide triphosphate hydrolases"/>
    <property type="match status" value="2"/>
</dbReference>